<dbReference type="Proteomes" id="UP001230426">
    <property type="component" value="Unassembled WGS sequence"/>
</dbReference>
<evidence type="ECO:0000313" key="1">
    <source>
        <dbReference type="EMBL" id="MDP9868649.1"/>
    </source>
</evidence>
<reference evidence="1 2" key="1">
    <citation type="submission" date="2023-07" db="EMBL/GenBank/DDBJ databases">
        <title>Sequencing the genomes of 1000 actinobacteria strains.</title>
        <authorList>
            <person name="Klenk H.-P."/>
        </authorList>
    </citation>
    <scope>NUCLEOTIDE SEQUENCE [LARGE SCALE GENOMIC DNA]</scope>
    <source>
        <strain evidence="1 2">DSM 44109</strain>
    </source>
</reference>
<name>A0ABT9RHB3_9ACTN</name>
<sequence length="117" mass="12360">MTRLRDAATALGRVVGDVQEQIAGQAGRATGAGAGAGPATAASGQAARVVHGENGQLADLQRRCEHLAYCGQIAYDAIVKARWRFVASAEFERTGLTGALNRYRPPGLPRQSLTEHF</sequence>
<accession>A0ABT9RHB3</accession>
<proteinExistence type="predicted"/>
<dbReference type="RefSeq" id="WP_306871753.1">
    <property type="nucleotide sequence ID" value="NZ_JAUSRB010000002.1"/>
</dbReference>
<evidence type="ECO:0000313" key="2">
    <source>
        <dbReference type="Proteomes" id="UP001230426"/>
    </source>
</evidence>
<protein>
    <submittedName>
        <fullName evidence="1">Uncharacterized protein</fullName>
    </submittedName>
</protein>
<comment type="caution">
    <text evidence="1">The sequence shown here is derived from an EMBL/GenBank/DDBJ whole genome shotgun (WGS) entry which is preliminary data.</text>
</comment>
<organism evidence="1 2">
    <name type="scientific">Streptosporangium brasiliense</name>
    <dbReference type="NCBI Taxonomy" id="47480"/>
    <lineage>
        <taxon>Bacteria</taxon>
        <taxon>Bacillati</taxon>
        <taxon>Actinomycetota</taxon>
        <taxon>Actinomycetes</taxon>
        <taxon>Streptosporangiales</taxon>
        <taxon>Streptosporangiaceae</taxon>
        <taxon>Streptosporangium</taxon>
    </lineage>
</organism>
<gene>
    <name evidence="1" type="ORF">J2S55_007915</name>
</gene>
<dbReference type="EMBL" id="JAUSRB010000002">
    <property type="protein sequence ID" value="MDP9868649.1"/>
    <property type="molecule type" value="Genomic_DNA"/>
</dbReference>
<keyword evidence="2" id="KW-1185">Reference proteome</keyword>